<dbReference type="GO" id="GO:0017136">
    <property type="term" value="F:histone deacetylase activity, NAD-dependent"/>
    <property type="evidence" value="ECO:0007669"/>
    <property type="project" value="TreeGrafter"/>
</dbReference>
<keyword evidence="2" id="KW-0808">Transferase</keyword>
<feature type="active site" description="Proton acceptor" evidence="4">
    <location>
        <position position="118"/>
    </location>
</feature>
<feature type="binding site" evidence="4">
    <location>
        <position position="154"/>
    </location>
    <ligand>
        <name>Zn(2+)</name>
        <dbReference type="ChEBI" id="CHEBI:29105"/>
    </ligand>
</feature>
<dbReference type="PANTHER" id="PTHR11085">
    <property type="entry name" value="NAD-DEPENDENT PROTEIN DEACYLASE SIRTUIN-5, MITOCHONDRIAL-RELATED"/>
    <property type="match status" value="1"/>
</dbReference>
<dbReference type="InterPro" id="IPR026591">
    <property type="entry name" value="Sirtuin_cat_small_dom_sf"/>
</dbReference>
<feature type="binding site" evidence="4">
    <location>
        <position position="157"/>
    </location>
    <ligand>
        <name>Zn(2+)</name>
        <dbReference type="ChEBI" id="CHEBI:29105"/>
    </ligand>
</feature>
<feature type="domain" description="Deacetylase sirtuin-type" evidence="5">
    <location>
        <begin position="1"/>
        <end position="258"/>
    </location>
</feature>
<dbReference type="SUPFAM" id="SSF52467">
    <property type="entry name" value="DHS-like NAD/FAD-binding domain"/>
    <property type="match status" value="1"/>
</dbReference>
<organism evidence="6 7">
    <name type="scientific">Brachybacterium nesterenkovii</name>
    <dbReference type="NCBI Taxonomy" id="47847"/>
    <lineage>
        <taxon>Bacteria</taxon>
        <taxon>Bacillati</taxon>
        <taxon>Actinomycetota</taxon>
        <taxon>Actinomycetes</taxon>
        <taxon>Micrococcales</taxon>
        <taxon>Dermabacteraceae</taxon>
        <taxon>Brachybacterium</taxon>
    </lineage>
</organism>
<gene>
    <name evidence="6" type="ORF">FM110_07180</name>
</gene>
<feature type="binding site" evidence="4">
    <location>
        <position position="131"/>
    </location>
    <ligand>
        <name>Zn(2+)</name>
        <dbReference type="ChEBI" id="CHEBI:29105"/>
    </ligand>
</feature>
<evidence type="ECO:0000313" key="6">
    <source>
        <dbReference type="EMBL" id="SLM91901.1"/>
    </source>
</evidence>
<dbReference type="InterPro" id="IPR026590">
    <property type="entry name" value="Ssirtuin_cat_dom"/>
</dbReference>
<dbReference type="Gene3D" id="3.40.50.1220">
    <property type="entry name" value="TPP-binding domain"/>
    <property type="match status" value="1"/>
</dbReference>
<keyword evidence="3" id="KW-0520">NAD</keyword>
<dbReference type="Proteomes" id="UP000195981">
    <property type="component" value="Unassembled WGS sequence"/>
</dbReference>
<evidence type="ECO:0000256" key="4">
    <source>
        <dbReference type="PROSITE-ProRule" id="PRU00236"/>
    </source>
</evidence>
<dbReference type="Gene3D" id="3.30.1600.10">
    <property type="entry name" value="SIR2/SIRT2 'Small Domain"/>
    <property type="match status" value="1"/>
</dbReference>
<accession>A0A1X6X0H5</accession>
<dbReference type="RefSeq" id="WP_234992018.1">
    <property type="nucleotide sequence ID" value="NZ_FWFG01000064.1"/>
</dbReference>
<evidence type="ECO:0000313" key="7">
    <source>
        <dbReference type="Proteomes" id="UP000195981"/>
    </source>
</evidence>
<sequence>MTGRASARGSAFRPSREHRRIVFLTGAGLSARAGLPTFRGEDGLWAVHPELERAMHASALPDCIPDLWRVWPGMYAAAQRTGPTPGHRAIARMGAAVITQNVDGLHQTAGNRDVAELHGDAGRAACLGPDCTWSTKLAPGDGERAEDHGAPSLCPVCGAPTRPDVVLFDEMLPADALERAERLAREADLFVAVGTSGVVFPAAQLAPTARRAGARTVLIDVNPEDPVSARAQFDEVITGDAHDVLPQWERALNGVRSSTFLDPFD</sequence>
<feature type="binding site" evidence="4">
    <location>
        <position position="126"/>
    </location>
    <ligand>
        <name>Zn(2+)</name>
        <dbReference type="ChEBI" id="CHEBI:29105"/>
    </ligand>
</feature>
<evidence type="ECO:0000256" key="2">
    <source>
        <dbReference type="ARBA" id="ARBA00022679"/>
    </source>
</evidence>
<keyword evidence="4" id="KW-0862">Zinc</keyword>
<evidence type="ECO:0000259" key="5">
    <source>
        <dbReference type="PROSITE" id="PS50305"/>
    </source>
</evidence>
<protein>
    <recommendedName>
        <fullName evidence="1">protein acetyllysine N-acetyltransferase</fullName>
        <ecNumber evidence="1">2.3.1.286</ecNumber>
    </recommendedName>
</protein>
<dbReference type="InterPro" id="IPR029035">
    <property type="entry name" value="DHS-like_NAD/FAD-binding_dom"/>
</dbReference>
<name>A0A1X6X0H5_9MICO</name>
<dbReference type="InterPro" id="IPR050134">
    <property type="entry name" value="NAD-dep_sirtuin_deacylases"/>
</dbReference>
<dbReference type="EMBL" id="FWFG01000064">
    <property type="protein sequence ID" value="SLM91901.1"/>
    <property type="molecule type" value="Genomic_DNA"/>
</dbReference>
<dbReference type="AlphaFoldDB" id="A0A1X6X0H5"/>
<evidence type="ECO:0000256" key="1">
    <source>
        <dbReference type="ARBA" id="ARBA00012928"/>
    </source>
</evidence>
<dbReference type="EC" id="2.3.1.286" evidence="1"/>
<evidence type="ECO:0000256" key="3">
    <source>
        <dbReference type="ARBA" id="ARBA00023027"/>
    </source>
</evidence>
<keyword evidence="7" id="KW-1185">Reference proteome</keyword>
<dbReference type="GO" id="GO:0070403">
    <property type="term" value="F:NAD+ binding"/>
    <property type="evidence" value="ECO:0007669"/>
    <property type="project" value="InterPro"/>
</dbReference>
<proteinExistence type="predicted"/>
<dbReference type="CDD" id="cd01407">
    <property type="entry name" value="SIR2-fam"/>
    <property type="match status" value="1"/>
</dbReference>
<reference evidence="6 7" key="1">
    <citation type="submission" date="2017-02" db="EMBL/GenBank/DDBJ databases">
        <authorList>
            <person name="Peterson S.W."/>
        </authorList>
    </citation>
    <scope>NUCLEOTIDE SEQUENCE [LARGE SCALE GENOMIC DNA]</scope>
    <source>
        <strain evidence="6 7">CIP104813</strain>
    </source>
</reference>
<dbReference type="InterPro" id="IPR003000">
    <property type="entry name" value="Sirtuin"/>
</dbReference>
<dbReference type="PANTHER" id="PTHR11085:SF10">
    <property type="entry name" value="NAD-DEPENDENT PROTEIN DEACYLASE SIRTUIN-5, MITOCHONDRIAL-RELATED"/>
    <property type="match status" value="1"/>
</dbReference>
<dbReference type="Pfam" id="PF02146">
    <property type="entry name" value="SIR2"/>
    <property type="match status" value="1"/>
</dbReference>
<keyword evidence="4" id="KW-0479">Metal-binding</keyword>
<dbReference type="PROSITE" id="PS50305">
    <property type="entry name" value="SIRTUIN"/>
    <property type="match status" value="1"/>
</dbReference>
<dbReference type="GO" id="GO:0046872">
    <property type="term" value="F:metal ion binding"/>
    <property type="evidence" value="ECO:0007669"/>
    <property type="project" value="UniProtKB-KW"/>
</dbReference>